<feature type="transmembrane region" description="Helical" evidence="1">
    <location>
        <begin position="72"/>
        <end position="92"/>
    </location>
</feature>
<keyword evidence="3" id="KW-1185">Reference proteome</keyword>
<keyword evidence="1" id="KW-0472">Membrane</keyword>
<gene>
    <name evidence="2" type="ordered locus">Theco_3909</name>
</gene>
<evidence type="ECO:0000313" key="2">
    <source>
        <dbReference type="EMBL" id="AGA59918.1"/>
    </source>
</evidence>
<dbReference type="KEGG" id="tco:Theco_3909"/>
<name>L0EI40_THECK</name>
<organism evidence="2 3">
    <name type="scientific">Thermobacillus composti (strain DSM 18247 / JCM 13945 / KWC4)</name>
    <dbReference type="NCBI Taxonomy" id="717605"/>
    <lineage>
        <taxon>Bacteria</taxon>
        <taxon>Bacillati</taxon>
        <taxon>Bacillota</taxon>
        <taxon>Bacilli</taxon>
        <taxon>Bacillales</taxon>
        <taxon>Paenibacillaceae</taxon>
        <taxon>Thermobacillus</taxon>
    </lineage>
</organism>
<keyword evidence="1" id="KW-0812">Transmembrane</keyword>
<reference evidence="3" key="1">
    <citation type="submission" date="2012-01" db="EMBL/GenBank/DDBJ databases">
        <title>Complete sequence of chromosome of Thermobacillus composti KWC4.</title>
        <authorList>
            <person name="Lucas S."/>
            <person name="Han J."/>
            <person name="Lapidus A."/>
            <person name="Cheng J.-F."/>
            <person name="Goodwin L."/>
            <person name="Pitluck S."/>
            <person name="Peters L."/>
            <person name="Ovchinnikova G."/>
            <person name="Teshima H."/>
            <person name="Detter J.C."/>
            <person name="Han C."/>
            <person name="Tapia R."/>
            <person name="Land M."/>
            <person name="Hauser L."/>
            <person name="Kyrpides N."/>
            <person name="Ivanova N."/>
            <person name="Pagani I."/>
            <person name="Anderson I."/>
            <person name="Woyke T."/>
        </authorList>
    </citation>
    <scope>NUCLEOTIDE SEQUENCE [LARGE SCALE GENOMIC DNA]</scope>
    <source>
        <strain evidence="3">DSM 18247 / JCM 13945 / KWC4</strain>
    </source>
</reference>
<evidence type="ECO:0000256" key="1">
    <source>
        <dbReference type="SAM" id="Phobius"/>
    </source>
</evidence>
<accession>L0EI40</accession>
<dbReference type="STRING" id="717605.Theco_3909"/>
<keyword evidence="1" id="KW-1133">Transmembrane helix</keyword>
<sequence>MNIRTVLNRLEMQHILLFVSLIYIPILLLLSESFGLMMFRTGDEAGYFDTVKRIQDGMVSGNISHAFSGSTYSYGFGYFIVLAIVSFPFYFFNFEQGIILNFESIAL</sequence>
<dbReference type="AlphaFoldDB" id="L0EI40"/>
<proteinExistence type="predicted"/>
<feature type="transmembrane region" description="Helical" evidence="1">
    <location>
        <begin position="12"/>
        <end position="30"/>
    </location>
</feature>
<dbReference type="EMBL" id="CP003255">
    <property type="protein sequence ID" value="AGA59918.1"/>
    <property type="molecule type" value="Genomic_DNA"/>
</dbReference>
<dbReference type="Proteomes" id="UP000010795">
    <property type="component" value="Chromosome"/>
</dbReference>
<dbReference type="HOGENOM" id="CLU_2208806_0_0_9"/>
<evidence type="ECO:0000313" key="3">
    <source>
        <dbReference type="Proteomes" id="UP000010795"/>
    </source>
</evidence>
<protein>
    <submittedName>
        <fullName evidence="2">Uncharacterized protein</fullName>
    </submittedName>
</protein>
<dbReference type="RefSeq" id="WP_015256632.1">
    <property type="nucleotide sequence ID" value="NC_019897.1"/>
</dbReference>